<reference evidence="1 2" key="1">
    <citation type="submission" date="2020-01" db="EMBL/GenBank/DDBJ databases">
        <title>Insect and environment-associated Actinomycetes.</title>
        <authorList>
            <person name="Currrie C."/>
            <person name="Chevrette M."/>
            <person name="Carlson C."/>
            <person name="Stubbendieck R."/>
            <person name="Wendt-Pienkowski E."/>
        </authorList>
    </citation>
    <scope>NUCLEOTIDE SEQUENCE [LARGE SCALE GENOMIC DNA]</scope>
    <source>
        <strain evidence="1 2">SID14438</strain>
    </source>
</reference>
<dbReference type="Proteomes" id="UP000471648">
    <property type="component" value="Unassembled WGS sequence"/>
</dbReference>
<evidence type="ECO:0000313" key="1">
    <source>
        <dbReference type="EMBL" id="NEB70279.1"/>
    </source>
</evidence>
<comment type="caution">
    <text evidence="1">The sequence shown here is derived from an EMBL/GenBank/DDBJ whole genome shotgun (WGS) entry which is preliminary data.</text>
</comment>
<organism evidence="1 2">
    <name type="scientific">Streptomyces microflavus</name>
    <name type="common">Streptomyces lipmanii</name>
    <dbReference type="NCBI Taxonomy" id="1919"/>
    <lineage>
        <taxon>Bacteria</taxon>
        <taxon>Bacillati</taxon>
        <taxon>Actinomycetota</taxon>
        <taxon>Actinomycetes</taxon>
        <taxon>Kitasatosporales</taxon>
        <taxon>Streptomycetaceae</taxon>
        <taxon>Streptomyces</taxon>
    </lineage>
</organism>
<dbReference type="AlphaFoldDB" id="A0A6N9VGW4"/>
<dbReference type="RefSeq" id="WP_164358168.1">
    <property type="nucleotide sequence ID" value="NZ_JAAGME010001046.1"/>
</dbReference>
<proteinExistence type="predicted"/>
<accession>A0A6N9VGW4</accession>
<evidence type="ECO:0000313" key="2">
    <source>
        <dbReference type="Proteomes" id="UP000471648"/>
    </source>
</evidence>
<protein>
    <submittedName>
        <fullName evidence="1">Uncharacterized protein</fullName>
    </submittedName>
</protein>
<gene>
    <name evidence="1" type="ORF">G3I39_24960</name>
</gene>
<sequence>MKTQVLAPAVTHPLFALIPADELFGDLIEVIEVGDGLVTVVATPDSEWASHQVTSWRPLDRWEIDRFRADFPGEPVTEAMYVTASRLQDEAKIASEVAEASTSLTRFLSRRTATVAA</sequence>
<dbReference type="EMBL" id="JAAGME010001046">
    <property type="protein sequence ID" value="NEB70279.1"/>
    <property type="molecule type" value="Genomic_DNA"/>
</dbReference>
<name>A0A6N9VGW4_STRMI</name>